<gene>
    <name evidence="2" type="ORF">D2V17_16075</name>
</gene>
<proteinExistence type="predicted"/>
<keyword evidence="1" id="KW-1133">Transmembrane helix</keyword>
<evidence type="ECO:0000256" key="1">
    <source>
        <dbReference type="SAM" id="Phobius"/>
    </source>
</evidence>
<accession>A0A3A1P293</accession>
<protein>
    <submittedName>
        <fullName evidence="2">Uncharacterized protein</fullName>
    </submittedName>
</protein>
<evidence type="ECO:0000313" key="3">
    <source>
        <dbReference type="Proteomes" id="UP000265366"/>
    </source>
</evidence>
<comment type="caution">
    <text evidence="2">The sequence shown here is derived from an EMBL/GenBank/DDBJ whole genome shotgun (WGS) entry which is preliminary data.</text>
</comment>
<keyword evidence="1" id="KW-0472">Membrane</keyword>
<feature type="transmembrane region" description="Helical" evidence="1">
    <location>
        <begin position="69"/>
        <end position="89"/>
    </location>
</feature>
<sequence>MGVKVGFLARFDGWIEQWAIRDEVVRKERAYWKQMLPHAAFWKLFGTFVFPSIQIVLALQYFAGDRAGTIFLFIIGSFFSSIFMWRYLVHLRSIRSEA</sequence>
<evidence type="ECO:0000313" key="2">
    <source>
        <dbReference type="EMBL" id="RIV82067.1"/>
    </source>
</evidence>
<dbReference type="EMBL" id="QXFM01000123">
    <property type="protein sequence ID" value="RIV82067.1"/>
    <property type="molecule type" value="Genomic_DNA"/>
</dbReference>
<dbReference type="AlphaFoldDB" id="A0A3A1P293"/>
<name>A0A3A1P293_9SPHN</name>
<feature type="transmembrane region" description="Helical" evidence="1">
    <location>
        <begin position="41"/>
        <end position="63"/>
    </location>
</feature>
<reference evidence="2 3" key="1">
    <citation type="submission" date="2018-08" db="EMBL/GenBank/DDBJ databases">
        <title>Erythrobacter zhengii sp.nov., a bacterium isolated from deep-sea sediment.</title>
        <authorList>
            <person name="Fang C."/>
            <person name="Wu Y.-H."/>
            <person name="Sun C."/>
            <person name="Wang H."/>
            <person name="Cheng H."/>
            <person name="Meng F.-X."/>
            <person name="Wang C.-S."/>
            <person name="Xu X.-W."/>
        </authorList>
    </citation>
    <scope>NUCLEOTIDE SEQUENCE [LARGE SCALE GENOMIC DNA]</scope>
    <source>
        <strain evidence="2 3">CCTCC AB 2015396</strain>
    </source>
</reference>
<organism evidence="2 3">
    <name type="scientific">Aurantiacibacter xanthus</name>
    <dbReference type="NCBI Taxonomy" id="1784712"/>
    <lineage>
        <taxon>Bacteria</taxon>
        <taxon>Pseudomonadati</taxon>
        <taxon>Pseudomonadota</taxon>
        <taxon>Alphaproteobacteria</taxon>
        <taxon>Sphingomonadales</taxon>
        <taxon>Erythrobacteraceae</taxon>
        <taxon>Aurantiacibacter</taxon>
    </lineage>
</organism>
<keyword evidence="3" id="KW-1185">Reference proteome</keyword>
<keyword evidence="1" id="KW-0812">Transmembrane</keyword>
<dbReference type="Proteomes" id="UP000265366">
    <property type="component" value="Unassembled WGS sequence"/>
</dbReference>